<proteinExistence type="inferred from homology"/>
<evidence type="ECO:0000256" key="1">
    <source>
        <dbReference type="ARBA" id="ARBA00004141"/>
    </source>
</evidence>
<feature type="transmembrane region" description="Helical" evidence="7">
    <location>
        <begin position="199"/>
        <end position="219"/>
    </location>
</feature>
<feature type="transmembrane region" description="Helical" evidence="7">
    <location>
        <begin position="110"/>
        <end position="129"/>
    </location>
</feature>
<comment type="similarity">
    <text evidence="2">Belongs to the major facilitator superfamily. MFSD6 family.</text>
</comment>
<evidence type="ECO:0000256" key="3">
    <source>
        <dbReference type="ARBA" id="ARBA00022692"/>
    </source>
</evidence>
<dbReference type="Proteomes" id="UP000440578">
    <property type="component" value="Unassembled WGS sequence"/>
</dbReference>
<dbReference type="OrthoDB" id="515887at2759"/>
<feature type="domain" description="Major facilitator superfamily associated" evidence="8">
    <location>
        <begin position="24"/>
        <end position="203"/>
    </location>
</feature>
<accession>A0A6A4VXB7</accession>
<dbReference type="InterPro" id="IPR036259">
    <property type="entry name" value="MFS_trans_sf"/>
</dbReference>
<keyword evidence="4 7" id="KW-1133">Transmembrane helix</keyword>
<feature type="region of interest" description="Disordered" evidence="6">
    <location>
        <begin position="253"/>
        <end position="279"/>
    </location>
</feature>
<feature type="transmembrane region" description="Helical" evidence="7">
    <location>
        <begin position="37"/>
        <end position="61"/>
    </location>
</feature>
<dbReference type="InterPro" id="IPR051717">
    <property type="entry name" value="MFS_MFSD6"/>
</dbReference>
<evidence type="ECO:0000256" key="7">
    <source>
        <dbReference type="SAM" id="Phobius"/>
    </source>
</evidence>
<feature type="transmembrane region" description="Helical" evidence="7">
    <location>
        <begin position="81"/>
        <end position="103"/>
    </location>
</feature>
<sequence>MSGPTRCSSTAHRLVPQGVQKPTTSLELVAALRHWPVFCFAACCAAIGICTGLLWSFHIWYLEDLARTAGYPPSRVQLLEGLTLLVKGLGCQIPLMFMSGAVLRRLGHKTALTVSMASLGLYCVLYSQLVDPWYCLLMEPLAGAAFGLLYPAIASYACSIAPPGTVVTTQAIMAASFDGLGVGVGTLLSAYVFSRYGGSATFLSFGVSALIVAVLYWSISSLAERFATQDAEPAIVFAEDGAIDTTPSQVALIPEEQQGGGDEDSVSSAAPPAGEDDLSSAVVFLPGDTSSAAGEAS</sequence>
<evidence type="ECO:0000256" key="5">
    <source>
        <dbReference type="ARBA" id="ARBA00023136"/>
    </source>
</evidence>
<gene>
    <name evidence="9" type="primary">MFSD6_5</name>
    <name evidence="9" type="ORF">FJT64_003835</name>
</gene>
<dbReference type="AlphaFoldDB" id="A0A6A4VXB7"/>
<evidence type="ECO:0000313" key="9">
    <source>
        <dbReference type="EMBL" id="KAF0298835.1"/>
    </source>
</evidence>
<evidence type="ECO:0000256" key="4">
    <source>
        <dbReference type="ARBA" id="ARBA00022989"/>
    </source>
</evidence>
<feature type="transmembrane region" description="Helical" evidence="7">
    <location>
        <begin position="171"/>
        <end position="193"/>
    </location>
</feature>
<evidence type="ECO:0000259" key="8">
    <source>
        <dbReference type="Pfam" id="PF12832"/>
    </source>
</evidence>
<dbReference type="SUPFAM" id="SSF103473">
    <property type="entry name" value="MFS general substrate transporter"/>
    <property type="match status" value="1"/>
</dbReference>
<comment type="caution">
    <text evidence="9">The sequence shown here is derived from an EMBL/GenBank/DDBJ whole genome shotgun (WGS) entry which is preliminary data.</text>
</comment>
<dbReference type="Pfam" id="PF12832">
    <property type="entry name" value="MFS_1_like"/>
    <property type="match status" value="1"/>
</dbReference>
<keyword evidence="3 7" id="KW-0812">Transmembrane</keyword>
<evidence type="ECO:0000313" key="10">
    <source>
        <dbReference type="Proteomes" id="UP000440578"/>
    </source>
</evidence>
<dbReference type="GO" id="GO:0016020">
    <property type="term" value="C:membrane"/>
    <property type="evidence" value="ECO:0007669"/>
    <property type="project" value="UniProtKB-SubCell"/>
</dbReference>
<organism evidence="9 10">
    <name type="scientific">Amphibalanus amphitrite</name>
    <name type="common">Striped barnacle</name>
    <name type="synonym">Balanus amphitrite</name>
    <dbReference type="NCBI Taxonomy" id="1232801"/>
    <lineage>
        <taxon>Eukaryota</taxon>
        <taxon>Metazoa</taxon>
        <taxon>Ecdysozoa</taxon>
        <taxon>Arthropoda</taxon>
        <taxon>Crustacea</taxon>
        <taxon>Multicrustacea</taxon>
        <taxon>Cirripedia</taxon>
        <taxon>Thoracica</taxon>
        <taxon>Thoracicalcarea</taxon>
        <taxon>Balanomorpha</taxon>
        <taxon>Balanoidea</taxon>
        <taxon>Balanidae</taxon>
        <taxon>Amphibalaninae</taxon>
        <taxon>Amphibalanus</taxon>
    </lineage>
</organism>
<keyword evidence="10" id="KW-1185">Reference proteome</keyword>
<dbReference type="PANTHER" id="PTHR16172">
    <property type="entry name" value="MAJOR FACILITATOR SUPERFAMILY DOMAIN-CONTAINING PROTEIN 6-LIKE"/>
    <property type="match status" value="1"/>
</dbReference>
<evidence type="ECO:0000256" key="2">
    <source>
        <dbReference type="ARBA" id="ARBA00005241"/>
    </source>
</evidence>
<protein>
    <submittedName>
        <fullName evidence="9">Major facilitator superfamily domain-containing protein 6</fullName>
    </submittedName>
</protein>
<keyword evidence="5 7" id="KW-0472">Membrane</keyword>
<feature type="transmembrane region" description="Helical" evidence="7">
    <location>
        <begin position="141"/>
        <end position="159"/>
    </location>
</feature>
<reference evidence="9 10" key="1">
    <citation type="submission" date="2019-07" db="EMBL/GenBank/DDBJ databases">
        <title>Draft genome assembly of a fouling barnacle, Amphibalanus amphitrite (Darwin, 1854): The first reference genome for Thecostraca.</title>
        <authorList>
            <person name="Kim W."/>
        </authorList>
    </citation>
    <scope>NUCLEOTIDE SEQUENCE [LARGE SCALE GENOMIC DNA]</scope>
    <source>
        <strain evidence="9">SNU_AA5</strain>
        <tissue evidence="9">Soma without cirri and trophi</tissue>
    </source>
</reference>
<comment type="subcellular location">
    <subcellularLocation>
        <location evidence="1">Membrane</location>
        <topology evidence="1">Multi-pass membrane protein</topology>
    </subcellularLocation>
</comment>
<dbReference type="InterPro" id="IPR024989">
    <property type="entry name" value="MFS_assoc_dom"/>
</dbReference>
<name>A0A6A4VXB7_AMPAM</name>
<dbReference type="Gene3D" id="1.20.1250.20">
    <property type="entry name" value="MFS general substrate transporter like domains"/>
    <property type="match status" value="1"/>
</dbReference>
<evidence type="ECO:0000256" key="6">
    <source>
        <dbReference type="SAM" id="MobiDB-lite"/>
    </source>
</evidence>
<dbReference type="PANTHER" id="PTHR16172:SF30">
    <property type="entry name" value="SUGAR BABY, ISOFORM C"/>
    <property type="match status" value="1"/>
</dbReference>
<dbReference type="EMBL" id="VIIS01001408">
    <property type="protein sequence ID" value="KAF0298835.1"/>
    <property type="molecule type" value="Genomic_DNA"/>
</dbReference>